<keyword evidence="2" id="KW-1185">Reference proteome</keyword>
<evidence type="ECO:0008006" key="3">
    <source>
        <dbReference type="Google" id="ProtNLM"/>
    </source>
</evidence>
<dbReference type="Proteomes" id="UP001320603">
    <property type="component" value="Chromosome"/>
</dbReference>
<sequence length="376" mass="42710">MYTKAHLGNSNAMFELSGYYLYGIYVPESHQKAYNWLKKANALGLSDADATLHYCFRMKDGVLSLSEQFSDTFSVVRNLKLKAEQGDSNAMFLLGISKIEDNDVSDLQYKIGLRYIKSAAALNHPDALFILGIQYLFGKRIQRNTKKGFSLVNKAAYLNSLSALDFLIKFYFDHNDLHKVLPLIEKAVSFEEYKNKEAIGILADSYMQGYIVTKNINKGIELYIRAAELGNADSQYNLALIYETGRFGIEKNINKAIYWYEKAVDQNDALATTNLGMILFHSAEEADQKKGFELLNKAYELGDKKALCNIGIAYKRGIGTVKDAQKAIEYYERAYQEGINDAAYNLYLLYSDGTALEPDNEKADYWKQIYDNLENQ</sequence>
<dbReference type="Gene3D" id="1.25.40.10">
    <property type="entry name" value="Tetratricopeptide repeat domain"/>
    <property type="match status" value="1"/>
</dbReference>
<dbReference type="InterPro" id="IPR006597">
    <property type="entry name" value="Sel1-like"/>
</dbReference>
<dbReference type="RefSeq" id="WP_338578826.1">
    <property type="nucleotide sequence ID" value="NZ_CP146284.1"/>
</dbReference>
<dbReference type="PANTHER" id="PTHR11102">
    <property type="entry name" value="SEL-1-LIKE PROTEIN"/>
    <property type="match status" value="1"/>
</dbReference>
<evidence type="ECO:0000313" key="2">
    <source>
        <dbReference type="Proteomes" id="UP001320603"/>
    </source>
</evidence>
<dbReference type="SUPFAM" id="SSF81901">
    <property type="entry name" value="HCP-like"/>
    <property type="match status" value="2"/>
</dbReference>
<dbReference type="EMBL" id="CP146284">
    <property type="protein sequence ID" value="WWV67848.1"/>
    <property type="molecule type" value="Genomic_DNA"/>
</dbReference>
<evidence type="ECO:0000313" key="1">
    <source>
        <dbReference type="EMBL" id="WWV67848.1"/>
    </source>
</evidence>
<accession>A0ABZ2IPK9</accession>
<organism evidence="1 2">
    <name type="scientific">Parabacteroides absconsus</name>
    <dbReference type="NCBI Taxonomy" id="2951805"/>
    <lineage>
        <taxon>Bacteria</taxon>
        <taxon>Pseudomonadati</taxon>
        <taxon>Bacteroidota</taxon>
        <taxon>Bacteroidia</taxon>
        <taxon>Bacteroidales</taxon>
        <taxon>Tannerellaceae</taxon>
        <taxon>Parabacteroides</taxon>
    </lineage>
</organism>
<dbReference type="PANTHER" id="PTHR11102:SF160">
    <property type="entry name" value="ERAD-ASSOCIATED E3 UBIQUITIN-PROTEIN LIGASE COMPONENT HRD3"/>
    <property type="match status" value="1"/>
</dbReference>
<dbReference type="SMART" id="SM00671">
    <property type="entry name" value="SEL1"/>
    <property type="match status" value="7"/>
</dbReference>
<dbReference type="InterPro" id="IPR050767">
    <property type="entry name" value="Sel1_AlgK"/>
</dbReference>
<dbReference type="Pfam" id="PF08238">
    <property type="entry name" value="Sel1"/>
    <property type="match status" value="7"/>
</dbReference>
<gene>
    <name evidence="1" type="ORF">NEE14_007845</name>
</gene>
<name>A0ABZ2IPK9_9BACT</name>
<reference evidence="1 2" key="1">
    <citation type="submission" date="2024-02" db="EMBL/GenBank/DDBJ databases">
        <title>Whole genome sequencing of Parabacteroides sp. AD58.</title>
        <authorList>
            <person name="Chaplin A.V."/>
            <person name="Pikina A.P."/>
            <person name="Sokolova S.R."/>
            <person name="Korostin D.O."/>
            <person name="Efimov B.A."/>
        </authorList>
    </citation>
    <scope>NUCLEOTIDE SEQUENCE [LARGE SCALE GENOMIC DNA]</scope>
    <source>
        <strain evidence="1 2">AD58</strain>
    </source>
</reference>
<proteinExistence type="predicted"/>
<protein>
    <recommendedName>
        <fullName evidence="3">Sel1 repeat family protein</fullName>
    </recommendedName>
</protein>
<dbReference type="InterPro" id="IPR011990">
    <property type="entry name" value="TPR-like_helical_dom_sf"/>
</dbReference>